<gene>
    <name evidence="2" type="ORF">ACFPU1_08895</name>
</gene>
<sequence length="41" mass="4485">MESRAGNETKEALRGLTVGVILMIVGFAIAHYVFGMPFFPN</sequence>
<reference evidence="3" key="1">
    <citation type="journal article" date="2019" name="Int. J. Syst. Evol. Microbiol.">
        <title>The Global Catalogue of Microorganisms (GCM) 10K type strain sequencing project: providing services to taxonomists for standard genome sequencing and annotation.</title>
        <authorList>
            <consortium name="The Broad Institute Genomics Platform"/>
            <consortium name="The Broad Institute Genome Sequencing Center for Infectious Disease"/>
            <person name="Wu L."/>
            <person name="Ma J."/>
        </authorList>
    </citation>
    <scope>NUCLEOTIDE SEQUENCE [LARGE SCALE GENOMIC DNA]</scope>
    <source>
        <strain evidence="3">CECT 7184</strain>
    </source>
</reference>
<accession>A0ABW0YQ90</accession>
<protein>
    <submittedName>
        <fullName evidence="2">Uncharacterized protein</fullName>
    </submittedName>
</protein>
<dbReference type="Proteomes" id="UP001596142">
    <property type="component" value="Unassembled WGS sequence"/>
</dbReference>
<evidence type="ECO:0000313" key="2">
    <source>
        <dbReference type="EMBL" id="MFC5712897.1"/>
    </source>
</evidence>
<dbReference type="RefSeq" id="WP_269799457.1">
    <property type="nucleotide sequence ID" value="NZ_JBHSOZ010000003.1"/>
</dbReference>
<keyword evidence="3" id="KW-1185">Reference proteome</keyword>
<organism evidence="2 3">
    <name type="scientific">Thalassorhabdus alkalitolerans</name>
    <dbReference type="NCBI Taxonomy" id="2282697"/>
    <lineage>
        <taxon>Bacteria</taxon>
        <taxon>Bacillati</taxon>
        <taxon>Bacillota</taxon>
        <taxon>Bacilli</taxon>
        <taxon>Bacillales</taxon>
        <taxon>Bacillaceae</taxon>
        <taxon>Thalassorhabdus</taxon>
    </lineage>
</organism>
<evidence type="ECO:0000313" key="3">
    <source>
        <dbReference type="Proteomes" id="UP001596142"/>
    </source>
</evidence>
<evidence type="ECO:0000256" key="1">
    <source>
        <dbReference type="SAM" id="Phobius"/>
    </source>
</evidence>
<proteinExistence type="predicted"/>
<keyword evidence="1" id="KW-0812">Transmembrane</keyword>
<name>A0ABW0YQ90_9BACI</name>
<dbReference type="EMBL" id="JBHSOZ010000003">
    <property type="protein sequence ID" value="MFC5712897.1"/>
    <property type="molecule type" value="Genomic_DNA"/>
</dbReference>
<feature type="transmembrane region" description="Helical" evidence="1">
    <location>
        <begin position="12"/>
        <end position="34"/>
    </location>
</feature>
<comment type="caution">
    <text evidence="2">The sequence shown here is derived from an EMBL/GenBank/DDBJ whole genome shotgun (WGS) entry which is preliminary data.</text>
</comment>
<keyword evidence="1" id="KW-0472">Membrane</keyword>
<keyword evidence="1" id="KW-1133">Transmembrane helix</keyword>